<dbReference type="VEuPathDB" id="CryptoDB:Chro.80076"/>
<dbReference type="InterPro" id="IPR003959">
    <property type="entry name" value="ATPase_AAA_core"/>
</dbReference>
<dbReference type="GO" id="GO:0005524">
    <property type="term" value="F:ATP binding"/>
    <property type="evidence" value="ECO:0007669"/>
    <property type="project" value="UniProtKB-KW"/>
</dbReference>
<dbReference type="GO" id="GO:0016887">
    <property type="term" value="F:ATP hydrolysis activity"/>
    <property type="evidence" value="ECO:0007669"/>
    <property type="project" value="InterPro"/>
</dbReference>
<dbReference type="PANTHER" id="PTHR23389:SF3">
    <property type="entry name" value="CHROMOSOME TRANSMISSION FIDELITY PROTEIN 18 HOMOLOG"/>
    <property type="match status" value="1"/>
</dbReference>
<dbReference type="InterPro" id="IPR027417">
    <property type="entry name" value="P-loop_NTPase"/>
</dbReference>
<dbReference type="EMBL" id="LN877953">
    <property type="protein sequence ID" value="CUV07457.1"/>
    <property type="molecule type" value="Genomic_DNA"/>
</dbReference>
<evidence type="ECO:0000256" key="4">
    <source>
        <dbReference type="SAM" id="Coils"/>
    </source>
</evidence>
<dbReference type="Pfam" id="PF00004">
    <property type="entry name" value="AAA"/>
    <property type="match status" value="1"/>
</dbReference>
<keyword evidence="2" id="KW-0547">Nucleotide-binding</keyword>
<dbReference type="VEuPathDB" id="CryptoDB:ChTU502y2012_407g2315"/>
<proteinExistence type="predicted"/>
<evidence type="ECO:0000256" key="1">
    <source>
        <dbReference type="ARBA" id="ARBA00022705"/>
    </source>
</evidence>
<evidence type="ECO:0000259" key="6">
    <source>
        <dbReference type="SMART" id="SM00382"/>
    </source>
</evidence>
<feature type="compositionally biased region" description="Acidic residues" evidence="5">
    <location>
        <begin position="1"/>
        <end position="13"/>
    </location>
</feature>
<feature type="compositionally biased region" description="Basic and acidic residues" evidence="5">
    <location>
        <begin position="27"/>
        <end position="37"/>
    </location>
</feature>
<protein>
    <recommendedName>
        <fullName evidence="6">AAA+ ATPase domain-containing protein</fullName>
    </recommendedName>
</protein>
<accession>A0A0S4TJ86</accession>
<evidence type="ECO:0000256" key="3">
    <source>
        <dbReference type="ARBA" id="ARBA00022840"/>
    </source>
</evidence>
<feature type="region of interest" description="Disordered" evidence="5">
    <location>
        <begin position="1"/>
        <end position="48"/>
    </location>
</feature>
<dbReference type="GO" id="GO:0003677">
    <property type="term" value="F:DNA binding"/>
    <property type="evidence" value="ECO:0007669"/>
    <property type="project" value="TreeGrafter"/>
</dbReference>
<feature type="domain" description="AAA+ ATPase" evidence="6">
    <location>
        <begin position="310"/>
        <end position="444"/>
    </location>
</feature>
<feature type="coiled-coil region" evidence="4">
    <location>
        <begin position="214"/>
        <end position="241"/>
    </location>
</feature>
<dbReference type="InterPro" id="IPR047854">
    <property type="entry name" value="RFC_lid"/>
</dbReference>
<dbReference type="InterPro" id="IPR003593">
    <property type="entry name" value="AAA+_ATPase"/>
</dbReference>
<keyword evidence="3" id="KW-0067">ATP-binding</keyword>
<dbReference type="Proteomes" id="UP000199752">
    <property type="component" value="Chromosome 7"/>
</dbReference>
<keyword evidence="4" id="KW-0175">Coiled coil</keyword>
<evidence type="ECO:0000313" key="7">
    <source>
        <dbReference type="EMBL" id="CUV07457.1"/>
    </source>
</evidence>
<reference evidence="7" key="1">
    <citation type="submission" date="2015-08" db="EMBL/GenBank/DDBJ databases">
        <authorList>
            <person name="Babu N.S."/>
            <person name="Beckwith C.J."/>
            <person name="Beseler K.G."/>
            <person name="Brison A."/>
            <person name="Carone J.V."/>
            <person name="Caskin T.P."/>
            <person name="Diamond M."/>
            <person name="Durham M.E."/>
            <person name="Foxe J.M."/>
            <person name="Go M."/>
            <person name="Henderson B.A."/>
            <person name="Jones I.B."/>
            <person name="McGettigan J.A."/>
            <person name="Micheletti S.J."/>
            <person name="Nasrallah M.E."/>
            <person name="Ortiz D."/>
            <person name="Piller C.R."/>
            <person name="Privatt S.R."/>
            <person name="Schneider S.L."/>
            <person name="Sharp S."/>
            <person name="Smith T.C."/>
            <person name="Stanton J.D."/>
            <person name="Ullery H.E."/>
            <person name="Wilson R.J."/>
            <person name="Serrano M.G."/>
            <person name="Buck G."/>
            <person name="Lee V."/>
            <person name="Wang Y."/>
            <person name="Carvalho R."/>
            <person name="Voegtly L."/>
            <person name="Shi R."/>
            <person name="Duckworth R."/>
            <person name="Johnson A."/>
            <person name="Loviza R."/>
            <person name="Walstead R."/>
            <person name="Shah Z."/>
            <person name="Kiflezghi M."/>
            <person name="Wade K."/>
            <person name="Ball S.L."/>
            <person name="Bradley K.W."/>
            <person name="Asai D.J."/>
            <person name="Bowman C.A."/>
            <person name="Russell D.A."/>
            <person name="Pope W.H."/>
            <person name="Jacobs-Sera D."/>
            <person name="Hendrix R.W."/>
            <person name="Hatfull G.F."/>
        </authorList>
    </citation>
    <scope>NUCLEOTIDE SEQUENCE [LARGE SCALE GENOMIC DNA]</scope>
</reference>
<dbReference type="OrthoDB" id="2195431at2759"/>
<dbReference type="Gene3D" id="1.10.8.60">
    <property type="match status" value="1"/>
</dbReference>
<dbReference type="Gene3D" id="3.40.50.300">
    <property type="entry name" value="P-loop containing nucleotide triphosphate hydrolases"/>
    <property type="match status" value="1"/>
</dbReference>
<dbReference type="PANTHER" id="PTHR23389">
    <property type="entry name" value="CHROMOSOME TRANSMISSION FIDELITY FACTOR 18"/>
    <property type="match status" value="1"/>
</dbReference>
<name>A0A0S4TJ86_CRYHO</name>
<dbReference type="GO" id="GO:0005634">
    <property type="term" value="C:nucleus"/>
    <property type="evidence" value="ECO:0007669"/>
    <property type="project" value="TreeGrafter"/>
</dbReference>
<evidence type="ECO:0000256" key="2">
    <source>
        <dbReference type="ARBA" id="ARBA00022741"/>
    </source>
</evidence>
<dbReference type="SMART" id="SM00382">
    <property type="entry name" value="AAA"/>
    <property type="match status" value="1"/>
</dbReference>
<keyword evidence="1" id="KW-0235">DNA replication</keyword>
<sequence length="914" mass="104794">MWDIEEDWSEDESFGLVGKPETKRKKLDGQKKSEELHVPSQPISGSKSIELDENSSINIREISLSKALHNLDKRLNDSRTKESIKMDSGMDMSMDFSLSQSSDHRMGVQEEELIELDFSRFESIDYDLNFEQAYDTFGLNSIKTLQIDKHNSRSNKIFENISSMERLNKGIIRFSGVYNPSKTFFVETWEKEDTLNLLGEIKSKEERPVGSIKRNRLNVDVVELELEKDLLEESLLEFKTRKDSNNDFEKNEISRTYTNRPVLTTKYVPKSCLDLVNDEGSIRSILRWIKSWDNFVFKSESSNKGSEAPEIPILLIGGPSGSGKTSMVKILAKQCGYNVNEIKVSDEKTIESFENSIKMGINFGTIRGSSKPSLIMIDELDSLSNSGGVKRSDCFNFLVKLSETHSKTRETVSRPIICICNDIHERSLRSLRVKSLNIVIPSPPKEKIFKRLSYVCRSERLKLEDDEILNELIKIHNCDIRSCLNSIYLMSQKEVGKEDGENGNIREKKAQIPIYWENFENCCYTKDLDQDISGFIKTCFGLESGIKKNEVFEYVLEYGEECLANFGLNLAGLLNENIYRCNLMSDFYYDYLKLILDSIVEHNILFSRTNSLVPFLSSATLVSKRIMGLHCNQFRHLGSSTFTFSQNISNSINSIYRDISSSTIETMRVETMTNSFKVYTLPSMLTHFNGIGLLKNLNVWKSTKIFPKFKCLINNDKKSLSSEELESLSILKNLISKMICFGLKFEDQTRGLFSEKNTTNSKISHFLKPNIESLYSFQCLTNSIESGYVRNPSVLPPSPGKFIYDIGFYTLINQLIDFFKEDISKEIIPGIHYFNPKSCKKNTRSNEKNTLLEKQVPADIFVSIPTFQDLINKLKVKEKSKINSEKPNFFCIYRYNDGCTDAVKMEVQVSDFFS</sequence>
<evidence type="ECO:0000256" key="5">
    <source>
        <dbReference type="SAM" id="MobiDB-lite"/>
    </source>
</evidence>
<dbReference type="VEuPathDB" id="CryptoDB:GY17_00002353"/>
<dbReference type="GO" id="GO:0006260">
    <property type="term" value="P:DNA replication"/>
    <property type="evidence" value="ECO:0007669"/>
    <property type="project" value="UniProtKB-KW"/>
</dbReference>
<organism evidence="7">
    <name type="scientific">Cryptosporidium hominis</name>
    <dbReference type="NCBI Taxonomy" id="237895"/>
    <lineage>
        <taxon>Eukaryota</taxon>
        <taxon>Sar</taxon>
        <taxon>Alveolata</taxon>
        <taxon>Apicomplexa</taxon>
        <taxon>Conoidasida</taxon>
        <taxon>Coccidia</taxon>
        <taxon>Eucoccidiorida</taxon>
        <taxon>Eimeriorina</taxon>
        <taxon>Cryptosporidiidae</taxon>
        <taxon>Cryptosporidium</taxon>
    </lineage>
</organism>
<dbReference type="CDD" id="cd18140">
    <property type="entry name" value="HLD_clamp_RFC"/>
    <property type="match status" value="1"/>
</dbReference>
<dbReference type="CDD" id="cd00009">
    <property type="entry name" value="AAA"/>
    <property type="match status" value="1"/>
</dbReference>
<dbReference type="AlphaFoldDB" id="A0A0S4TJ86"/>
<dbReference type="VEuPathDB" id="CryptoDB:Chro.70519"/>
<dbReference type="VEuPathDB" id="CryptoDB:CHUDEA7_4690"/>
<gene>
    <name evidence="7" type="ORF">CHUDEA7_4690</name>
</gene>
<dbReference type="SUPFAM" id="SSF52540">
    <property type="entry name" value="P-loop containing nucleoside triphosphate hydrolases"/>
    <property type="match status" value="1"/>
</dbReference>